<evidence type="ECO:0000256" key="1">
    <source>
        <dbReference type="ARBA" id="ARBA00007867"/>
    </source>
</evidence>
<name>A0A0S4J4V7_BODSA</name>
<dbReference type="CDD" id="cd02440">
    <property type="entry name" value="AdoMet_MTases"/>
    <property type="match status" value="1"/>
</dbReference>
<dbReference type="HAMAP" id="MF_00198">
    <property type="entry name" value="Spermidine_synth"/>
    <property type="match status" value="1"/>
</dbReference>
<dbReference type="GO" id="GO:0005829">
    <property type="term" value="C:cytosol"/>
    <property type="evidence" value="ECO:0007669"/>
    <property type="project" value="TreeGrafter"/>
</dbReference>
<keyword evidence="2 3" id="KW-0808">Transferase</keyword>
<dbReference type="InterPro" id="IPR030374">
    <property type="entry name" value="PABS"/>
</dbReference>
<dbReference type="OMA" id="FLYHEMM"/>
<keyword evidence="6" id="KW-1185">Reference proteome</keyword>
<dbReference type="AlphaFoldDB" id="A0A0S4J4V7"/>
<dbReference type="Pfam" id="PF17284">
    <property type="entry name" value="Spermine_synt_N"/>
    <property type="match status" value="1"/>
</dbReference>
<dbReference type="InterPro" id="IPR001045">
    <property type="entry name" value="Spermi_synthase"/>
</dbReference>
<dbReference type="NCBIfam" id="NF002010">
    <property type="entry name" value="PRK00811.1"/>
    <property type="match status" value="1"/>
</dbReference>
<dbReference type="GO" id="GO:0004766">
    <property type="term" value="F:spermidine synthase activity"/>
    <property type="evidence" value="ECO:0007669"/>
    <property type="project" value="TreeGrafter"/>
</dbReference>
<dbReference type="VEuPathDB" id="TriTrypDB:BSAL_80700"/>
<dbReference type="SUPFAM" id="SSF53335">
    <property type="entry name" value="S-adenosyl-L-methionine-dependent methyltransferases"/>
    <property type="match status" value="1"/>
</dbReference>
<evidence type="ECO:0000313" key="5">
    <source>
        <dbReference type="EMBL" id="CUG52569.1"/>
    </source>
</evidence>
<dbReference type="Pfam" id="PF01564">
    <property type="entry name" value="Spermine_synth"/>
    <property type="match status" value="1"/>
</dbReference>
<dbReference type="Gene3D" id="3.40.50.150">
    <property type="entry name" value="Vaccinia Virus protein VP39"/>
    <property type="match status" value="1"/>
</dbReference>
<dbReference type="FunFam" id="3.40.50.150:FF:000013">
    <property type="entry name" value="Spermidine synthase"/>
    <property type="match status" value="1"/>
</dbReference>
<comment type="similarity">
    <text evidence="1">Belongs to the spermidine/spermine synthase family.</text>
</comment>
<dbReference type="NCBIfam" id="TIGR00417">
    <property type="entry name" value="speE"/>
    <property type="match status" value="1"/>
</dbReference>
<dbReference type="InterPro" id="IPR029063">
    <property type="entry name" value="SAM-dependent_MTases_sf"/>
</dbReference>
<evidence type="ECO:0000259" key="4">
    <source>
        <dbReference type="PROSITE" id="PS51006"/>
    </source>
</evidence>
<dbReference type="OrthoDB" id="38125at2759"/>
<accession>A0A0S4J4V7</accession>
<keyword evidence="3" id="KW-0620">Polyamine biosynthesis</keyword>
<dbReference type="Proteomes" id="UP000051952">
    <property type="component" value="Unassembled WGS sequence"/>
</dbReference>
<evidence type="ECO:0000256" key="2">
    <source>
        <dbReference type="ARBA" id="ARBA00022679"/>
    </source>
</evidence>
<dbReference type="PROSITE" id="PS51006">
    <property type="entry name" value="PABS_2"/>
    <property type="match status" value="1"/>
</dbReference>
<gene>
    <name evidence="5" type="ORF">BSAL_80700</name>
</gene>
<dbReference type="EMBL" id="CYKH01000854">
    <property type="protein sequence ID" value="CUG52569.1"/>
    <property type="molecule type" value="Genomic_DNA"/>
</dbReference>
<dbReference type="PANTHER" id="PTHR11558:SF11">
    <property type="entry name" value="SPERMIDINE SYNTHASE"/>
    <property type="match status" value="1"/>
</dbReference>
<dbReference type="InterPro" id="IPR037163">
    <property type="entry name" value="Spermidine_synt_N_sf"/>
</dbReference>
<dbReference type="Gene3D" id="2.30.140.10">
    <property type="entry name" value="Spermidine synthase, tetramerisation domain"/>
    <property type="match status" value="1"/>
</dbReference>
<dbReference type="GO" id="GO:0008295">
    <property type="term" value="P:spermidine biosynthetic process"/>
    <property type="evidence" value="ECO:0007669"/>
    <property type="project" value="TreeGrafter"/>
</dbReference>
<evidence type="ECO:0000313" key="6">
    <source>
        <dbReference type="Proteomes" id="UP000051952"/>
    </source>
</evidence>
<dbReference type="PANTHER" id="PTHR11558">
    <property type="entry name" value="SPERMIDINE/SPERMINE SYNTHASE"/>
    <property type="match status" value="1"/>
</dbReference>
<organism evidence="5 6">
    <name type="scientific">Bodo saltans</name>
    <name type="common">Flagellated protozoan</name>
    <dbReference type="NCBI Taxonomy" id="75058"/>
    <lineage>
        <taxon>Eukaryota</taxon>
        <taxon>Discoba</taxon>
        <taxon>Euglenozoa</taxon>
        <taxon>Kinetoplastea</taxon>
        <taxon>Metakinetoplastina</taxon>
        <taxon>Eubodonida</taxon>
        <taxon>Bodonidae</taxon>
        <taxon>Bodo</taxon>
    </lineage>
</organism>
<dbReference type="InterPro" id="IPR035246">
    <property type="entry name" value="Spermidine_synt_N"/>
</dbReference>
<proteinExistence type="inferred from homology"/>
<feature type="active site" description="Proton acceptor" evidence="3">
    <location>
        <position position="170"/>
    </location>
</feature>
<sequence>MASQPIPGIQADGWFREESTMWPGQALSLKVDKVLFDGQSDYQRLTIFKSSEEGKWGNVMVLDGAVQLTDRDEFVYHEMMAHVPLCAHPSPKTVLIIGGGDGGVMREVLKHDEVERCDLVDIDGLVIEQSKVHFPQVAQSFFHPKANTTVGDGAAFVQGKENEYDVIIVDSSDPEGPASVLFGEEFYSNVKRCLKPGGIVCSQGESAWLHLHLIEKMTTFLRNDIKFASVRYGMIYIPTYPCGSIGCLMGAKDAETDVTKPIRELPLAVQEKLKYYTADLHRAAFALPAFAKQLNQDA</sequence>
<feature type="domain" description="PABS" evidence="4">
    <location>
        <begin position="12"/>
        <end position="252"/>
    </location>
</feature>
<protein>
    <submittedName>
        <fullName evidence="5">Spermidine synthase 1, putative</fullName>
    </submittedName>
</protein>
<evidence type="ECO:0000256" key="3">
    <source>
        <dbReference type="PROSITE-ProRule" id="PRU00354"/>
    </source>
</evidence>
<reference evidence="6" key="1">
    <citation type="submission" date="2015-09" db="EMBL/GenBank/DDBJ databases">
        <authorList>
            <consortium name="Pathogen Informatics"/>
        </authorList>
    </citation>
    <scope>NUCLEOTIDE SEQUENCE [LARGE SCALE GENOMIC DNA]</scope>
    <source>
        <strain evidence="6">Lake Konstanz</strain>
    </source>
</reference>